<evidence type="ECO:0000313" key="5">
    <source>
        <dbReference type="EMBL" id="CAG8537922.1"/>
    </source>
</evidence>
<keyword evidence="1" id="KW-0479">Metal-binding</keyword>
<sequence length="373" mass="40285">MHKCNIIVVFVLTFCVSFDALVNAQLPGDWPPPGAIPSPKPEWLDLVDLSKVADAPVATSELANCNDDQWCTWQCTGCVGPNDIVHCPESGDWGLTFDDGPSENTPKLLDELDLLDTKATFFVIGSQVVQFPDILKRAVDAGHEIGLHTWTHPHLTQLTTEQVIAELKWTELAIKTAVGVTPKIIRPPFGDYDDRIRDIAAQLGYRIVLWDLDTEDYLQQDNSTFDPTELSNLFKGWVKLNTTNGHVSLNHDLFLPGIIATPESVNNIKAGGFTLKPVSECNGLPPYLESDPVGNATTTDNSTYNAGTSTTSTYPTSVDAAATDITGTASAADGPIATDLSQSNISAATSIYLVYARLLLLITLAVSSAMLVL</sequence>
<dbReference type="GO" id="GO:0004099">
    <property type="term" value="F:chitin deacetylase activity"/>
    <property type="evidence" value="ECO:0007669"/>
    <property type="project" value="TreeGrafter"/>
</dbReference>
<organism evidence="5 6">
    <name type="scientific">Paraglomus brasilianum</name>
    <dbReference type="NCBI Taxonomy" id="144538"/>
    <lineage>
        <taxon>Eukaryota</taxon>
        <taxon>Fungi</taxon>
        <taxon>Fungi incertae sedis</taxon>
        <taxon>Mucoromycota</taxon>
        <taxon>Glomeromycotina</taxon>
        <taxon>Glomeromycetes</taxon>
        <taxon>Paraglomerales</taxon>
        <taxon>Paraglomeraceae</taxon>
        <taxon>Paraglomus</taxon>
    </lineage>
</organism>
<evidence type="ECO:0000256" key="3">
    <source>
        <dbReference type="SAM" id="SignalP"/>
    </source>
</evidence>
<evidence type="ECO:0000256" key="1">
    <source>
        <dbReference type="ARBA" id="ARBA00022723"/>
    </source>
</evidence>
<dbReference type="GO" id="GO:0009272">
    <property type="term" value="P:fungal-type cell wall biogenesis"/>
    <property type="evidence" value="ECO:0007669"/>
    <property type="project" value="UniProtKB-ARBA"/>
</dbReference>
<comment type="caution">
    <text evidence="5">The sequence shown here is derived from an EMBL/GenBank/DDBJ whole genome shotgun (WGS) entry which is preliminary data.</text>
</comment>
<keyword evidence="6" id="KW-1185">Reference proteome</keyword>
<dbReference type="AlphaFoldDB" id="A0A9N9ARY6"/>
<dbReference type="PROSITE" id="PS51677">
    <property type="entry name" value="NODB"/>
    <property type="match status" value="1"/>
</dbReference>
<reference evidence="5" key="1">
    <citation type="submission" date="2021-06" db="EMBL/GenBank/DDBJ databases">
        <authorList>
            <person name="Kallberg Y."/>
            <person name="Tangrot J."/>
            <person name="Rosling A."/>
        </authorList>
    </citation>
    <scope>NUCLEOTIDE SEQUENCE</scope>
    <source>
        <strain evidence="5">BR232B</strain>
    </source>
</reference>
<dbReference type="PANTHER" id="PTHR10587">
    <property type="entry name" value="GLYCOSYL TRANSFERASE-RELATED"/>
    <property type="match status" value="1"/>
</dbReference>
<name>A0A9N9ARY6_9GLOM</name>
<feature type="domain" description="NodB homology" evidence="4">
    <location>
        <begin position="91"/>
        <end position="276"/>
    </location>
</feature>
<dbReference type="Proteomes" id="UP000789739">
    <property type="component" value="Unassembled WGS sequence"/>
</dbReference>
<dbReference type="InterPro" id="IPR011330">
    <property type="entry name" value="Glyco_hydro/deAcase_b/a-brl"/>
</dbReference>
<proteinExistence type="predicted"/>
<evidence type="ECO:0000259" key="4">
    <source>
        <dbReference type="PROSITE" id="PS51677"/>
    </source>
</evidence>
<dbReference type="Gene3D" id="3.20.20.370">
    <property type="entry name" value="Glycoside hydrolase/deacetylase"/>
    <property type="match status" value="1"/>
</dbReference>
<feature type="chain" id="PRO_5040162893" evidence="3">
    <location>
        <begin position="25"/>
        <end position="373"/>
    </location>
</feature>
<accession>A0A9N9ARY6</accession>
<gene>
    <name evidence="5" type="ORF">PBRASI_LOCUS4440</name>
</gene>
<feature type="signal peptide" evidence="3">
    <location>
        <begin position="1"/>
        <end position="24"/>
    </location>
</feature>
<dbReference type="Pfam" id="PF01522">
    <property type="entry name" value="Polysacc_deac_1"/>
    <property type="match status" value="1"/>
</dbReference>
<dbReference type="InterPro" id="IPR002509">
    <property type="entry name" value="NODB_dom"/>
</dbReference>
<dbReference type="SUPFAM" id="SSF88713">
    <property type="entry name" value="Glycoside hydrolase/deacetylase"/>
    <property type="match status" value="1"/>
</dbReference>
<dbReference type="OrthoDB" id="407355at2759"/>
<evidence type="ECO:0000256" key="2">
    <source>
        <dbReference type="ARBA" id="ARBA00022801"/>
    </source>
</evidence>
<keyword evidence="3" id="KW-0732">Signal</keyword>
<dbReference type="GO" id="GO:0016020">
    <property type="term" value="C:membrane"/>
    <property type="evidence" value="ECO:0007669"/>
    <property type="project" value="TreeGrafter"/>
</dbReference>
<protein>
    <submittedName>
        <fullName evidence="5">940_t:CDS:1</fullName>
    </submittedName>
</protein>
<dbReference type="GO" id="GO:0005975">
    <property type="term" value="P:carbohydrate metabolic process"/>
    <property type="evidence" value="ECO:0007669"/>
    <property type="project" value="InterPro"/>
</dbReference>
<dbReference type="InterPro" id="IPR050248">
    <property type="entry name" value="Polysacc_deacetylase_ArnD"/>
</dbReference>
<dbReference type="EMBL" id="CAJVPI010000459">
    <property type="protein sequence ID" value="CAG8537922.1"/>
    <property type="molecule type" value="Genomic_DNA"/>
</dbReference>
<dbReference type="PANTHER" id="PTHR10587:SF133">
    <property type="entry name" value="CHITIN DEACETYLASE 1-RELATED"/>
    <property type="match status" value="1"/>
</dbReference>
<dbReference type="GO" id="GO:0046872">
    <property type="term" value="F:metal ion binding"/>
    <property type="evidence" value="ECO:0007669"/>
    <property type="project" value="UniProtKB-KW"/>
</dbReference>
<keyword evidence="2" id="KW-0378">Hydrolase</keyword>
<evidence type="ECO:0000313" key="6">
    <source>
        <dbReference type="Proteomes" id="UP000789739"/>
    </source>
</evidence>